<keyword evidence="7" id="KW-1185">Reference proteome</keyword>
<feature type="region of interest" description="Disordered" evidence="5">
    <location>
        <begin position="293"/>
        <end position="318"/>
    </location>
</feature>
<dbReference type="OrthoDB" id="287652at2157"/>
<protein>
    <recommendedName>
        <fullName evidence="4">Glutamate--cysteine ligase</fullName>
        <ecNumber evidence="4">6.3.2.2</ecNumber>
    </recommendedName>
    <alternativeName>
        <fullName evidence="4">Gamma-glutamylcysteine synthetase</fullName>
        <shortName evidence="4">GCS</shortName>
        <shortName evidence="4">Gamma-GCS</shortName>
    </alternativeName>
</protein>
<dbReference type="Gene3D" id="3.30.590.20">
    <property type="match status" value="1"/>
</dbReference>
<dbReference type="InterPro" id="IPR050141">
    <property type="entry name" value="GCL_type2/YbdK_subfam"/>
</dbReference>
<dbReference type="EC" id="6.3.2.2" evidence="4"/>
<keyword evidence="3 4" id="KW-0067">ATP-binding</keyword>
<evidence type="ECO:0000256" key="5">
    <source>
        <dbReference type="SAM" id="MobiDB-lite"/>
    </source>
</evidence>
<sequence length="395" mass="43253">METGDDAAADAESGATGSADAFDRLGTLGIEEEFYIVDDDGRPTSGTDRLVYEAEPPAILDGRLDHELFKCVIETQTPTCESLAEAGEQLRAVRGALVDHAERNGYRIAAAGLHPAAKWRELEHATKPRYRSQLDRIQYPQHRNTTAGLHVHVGVDDADKATWVANKLRWYLPVLLALSSNSPFWNGFDTGLASARAKVFEALPNTGIPTAFGSFDEYLDLERRMVELDSIEDRGELWYDVRPHSAHGTVEVRTPDGQADPERVMAFAEAVHALVLDLAERYVDRADPWADYRGGGQTGDAGGVGVSDEAPGHRRETLDENKWRAIRHGHDASLIGRDGGGTVDLGEATDRLADRLGVEGIRAVYDAESGSARQRRLREAEGLDALCESLVLRSE</sequence>
<dbReference type="InterPro" id="IPR011793">
    <property type="entry name" value="YbdK"/>
</dbReference>
<evidence type="ECO:0000256" key="2">
    <source>
        <dbReference type="ARBA" id="ARBA00022741"/>
    </source>
</evidence>
<comment type="function">
    <text evidence="4">Catalyzes the synthesis of gamma-glutamylcysteine (gamma-GC), the main low-molecular-weight thiol compound instead of glutathione in halophilic archaea.</text>
</comment>
<comment type="catalytic activity">
    <reaction evidence="4">
        <text>L-cysteine + L-glutamate + ATP = gamma-L-glutamyl-L-cysteine + ADP + phosphate + H(+)</text>
        <dbReference type="Rhea" id="RHEA:13285"/>
        <dbReference type="ChEBI" id="CHEBI:15378"/>
        <dbReference type="ChEBI" id="CHEBI:29985"/>
        <dbReference type="ChEBI" id="CHEBI:30616"/>
        <dbReference type="ChEBI" id="CHEBI:35235"/>
        <dbReference type="ChEBI" id="CHEBI:43474"/>
        <dbReference type="ChEBI" id="CHEBI:58173"/>
        <dbReference type="ChEBI" id="CHEBI:456216"/>
        <dbReference type="EC" id="6.3.2.2"/>
    </reaction>
</comment>
<gene>
    <name evidence="4" type="primary">gshA</name>
    <name evidence="6" type="ORF">DP107_00415</name>
</gene>
<evidence type="ECO:0000256" key="4">
    <source>
        <dbReference type="HAMAP-Rule" id="MF_01609"/>
    </source>
</evidence>
<evidence type="ECO:0000313" key="6">
    <source>
        <dbReference type="EMBL" id="TSD15687.1"/>
    </source>
</evidence>
<accession>A0A554NE60</accession>
<evidence type="ECO:0000256" key="1">
    <source>
        <dbReference type="ARBA" id="ARBA00022598"/>
    </source>
</evidence>
<dbReference type="PANTHER" id="PTHR36510">
    <property type="entry name" value="GLUTAMATE--CYSTEINE LIGASE 2-RELATED"/>
    <property type="match status" value="1"/>
</dbReference>
<evidence type="ECO:0000313" key="7">
    <source>
        <dbReference type="Proteomes" id="UP000319894"/>
    </source>
</evidence>
<comment type="caution">
    <text evidence="6">The sequence shown here is derived from an EMBL/GenBank/DDBJ whole genome shotgun (WGS) entry which is preliminary data.</text>
</comment>
<dbReference type="InterPro" id="IPR006336">
    <property type="entry name" value="GCS2"/>
</dbReference>
<dbReference type="AlphaFoldDB" id="A0A554NE60"/>
<dbReference type="Proteomes" id="UP000319894">
    <property type="component" value="Unassembled WGS sequence"/>
</dbReference>
<keyword evidence="1 4" id="KW-0436">Ligase</keyword>
<comment type="similarity">
    <text evidence="4">Belongs to the glutamate--cysteine ligase type 2 family. YbdK subfamily.</text>
</comment>
<dbReference type="EMBL" id="QMDX01000001">
    <property type="protein sequence ID" value="TSD15687.1"/>
    <property type="molecule type" value="Genomic_DNA"/>
</dbReference>
<reference evidence="6 7" key="1">
    <citation type="submission" date="2018-06" db="EMBL/GenBank/DDBJ databases">
        <title>Natronomonas sp. F16-60 a new haloarchaeon isolated from a solar saltern of Isla Cristina, Huelva, Spain.</title>
        <authorList>
            <person name="Duran-Viseras A."/>
            <person name="Sanchez-Porro C."/>
            <person name="Ventosa A."/>
        </authorList>
    </citation>
    <scope>NUCLEOTIDE SEQUENCE [LARGE SCALE GENOMIC DNA]</scope>
    <source>
        <strain evidence="6 7">F16-60</strain>
    </source>
</reference>
<dbReference type="InterPro" id="IPR014746">
    <property type="entry name" value="Gln_synth/guanido_kin_cat_dom"/>
</dbReference>
<dbReference type="Pfam" id="PF04107">
    <property type="entry name" value="GCS2"/>
    <property type="match status" value="1"/>
</dbReference>
<feature type="compositionally biased region" description="Gly residues" evidence="5">
    <location>
        <begin position="293"/>
        <end position="305"/>
    </location>
</feature>
<dbReference type="NCBIfam" id="NF010045">
    <property type="entry name" value="PRK13518.1"/>
    <property type="match status" value="1"/>
</dbReference>
<dbReference type="NCBIfam" id="TIGR02050">
    <property type="entry name" value="gshA_cyan_rel"/>
    <property type="match status" value="1"/>
</dbReference>
<dbReference type="GO" id="GO:0042398">
    <property type="term" value="P:modified amino acid biosynthetic process"/>
    <property type="evidence" value="ECO:0007669"/>
    <property type="project" value="InterPro"/>
</dbReference>
<proteinExistence type="inferred from homology"/>
<dbReference type="RefSeq" id="WP_144260162.1">
    <property type="nucleotide sequence ID" value="NZ_QMDX01000001.1"/>
</dbReference>
<name>A0A554NE60_9EURY</name>
<dbReference type="GO" id="GO:0005524">
    <property type="term" value="F:ATP binding"/>
    <property type="evidence" value="ECO:0007669"/>
    <property type="project" value="UniProtKB-KW"/>
</dbReference>
<dbReference type="PANTHER" id="PTHR36510:SF1">
    <property type="entry name" value="GLUTAMATE--CYSTEINE LIGASE 2-RELATED"/>
    <property type="match status" value="1"/>
</dbReference>
<dbReference type="HAMAP" id="MF_01609">
    <property type="entry name" value="Glu_cys_ligase_2"/>
    <property type="match status" value="1"/>
</dbReference>
<dbReference type="InParanoid" id="A0A554NE60"/>
<dbReference type="SUPFAM" id="SSF55931">
    <property type="entry name" value="Glutamine synthetase/guanido kinase"/>
    <property type="match status" value="1"/>
</dbReference>
<keyword evidence="2 4" id="KW-0547">Nucleotide-binding</keyword>
<organism evidence="6 7">
    <name type="scientific">Haloglomus irregulare</name>
    <dbReference type="NCBI Taxonomy" id="2234134"/>
    <lineage>
        <taxon>Archaea</taxon>
        <taxon>Methanobacteriati</taxon>
        <taxon>Methanobacteriota</taxon>
        <taxon>Stenosarchaea group</taxon>
        <taxon>Halobacteria</taxon>
        <taxon>Halobacteriales</taxon>
        <taxon>Natronomonadaceae</taxon>
        <taxon>Haloglomus</taxon>
    </lineage>
</organism>
<evidence type="ECO:0000256" key="3">
    <source>
        <dbReference type="ARBA" id="ARBA00022840"/>
    </source>
</evidence>
<dbReference type="GO" id="GO:0004357">
    <property type="term" value="F:glutamate-cysteine ligase activity"/>
    <property type="evidence" value="ECO:0007669"/>
    <property type="project" value="UniProtKB-UniRule"/>
</dbReference>